<reference evidence="10" key="1">
    <citation type="submission" date="2006-10" db="EMBL/GenBank/DDBJ databases">
        <authorList>
            <person name="Amadeo P."/>
            <person name="Zhao Q."/>
            <person name="Wortman J."/>
            <person name="Fraser-Liggett C."/>
            <person name="Carlton J."/>
        </authorList>
    </citation>
    <scope>NUCLEOTIDE SEQUENCE</scope>
    <source>
        <strain evidence="10">G3</strain>
    </source>
</reference>
<dbReference type="AlphaFoldDB" id="A2F2K0"/>
<feature type="transmembrane region" description="Helical" evidence="9">
    <location>
        <begin position="12"/>
        <end position="35"/>
    </location>
</feature>
<protein>
    <recommendedName>
        <fullName evidence="12">Integral membrane protein</fullName>
    </recommendedName>
</protein>
<dbReference type="VEuPathDB" id="TrichDB:TVAG_266030"/>
<evidence type="ECO:0000256" key="4">
    <source>
        <dbReference type="ARBA" id="ARBA00022692"/>
    </source>
</evidence>
<dbReference type="InterPro" id="IPR019185">
    <property type="entry name" value="Integral_membrane_SYS1-rel"/>
</dbReference>
<keyword evidence="5" id="KW-0653">Protein transport</keyword>
<evidence type="ECO:0000313" key="10">
    <source>
        <dbReference type="EMBL" id="EAY00900.1"/>
    </source>
</evidence>
<evidence type="ECO:0000256" key="6">
    <source>
        <dbReference type="ARBA" id="ARBA00022989"/>
    </source>
</evidence>
<name>A2F2K0_TRIV3</name>
<evidence type="ECO:0000313" key="11">
    <source>
        <dbReference type="Proteomes" id="UP000001542"/>
    </source>
</evidence>
<dbReference type="InParanoid" id="A2F2K0"/>
<dbReference type="VEuPathDB" id="TrichDB:TVAGG3_0980170"/>
<keyword evidence="8 9" id="KW-0472">Membrane</keyword>
<comment type="similarity">
    <text evidence="2">Belongs to the SYS1 family.</text>
</comment>
<organism evidence="10 11">
    <name type="scientific">Trichomonas vaginalis (strain ATCC PRA-98 / G3)</name>
    <dbReference type="NCBI Taxonomy" id="412133"/>
    <lineage>
        <taxon>Eukaryota</taxon>
        <taxon>Metamonada</taxon>
        <taxon>Parabasalia</taxon>
        <taxon>Trichomonadida</taxon>
        <taxon>Trichomonadidae</taxon>
        <taxon>Trichomonas</taxon>
    </lineage>
</organism>
<evidence type="ECO:0000256" key="7">
    <source>
        <dbReference type="ARBA" id="ARBA00023034"/>
    </source>
</evidence>
<gene>
    <name evidence="10" type="ORF">TVAG_266030</name>
</gene>
<dbReference type="PANTHER" id="PTHR12952">
    <property type="entry name" value="SYS1"/>
    <property type="match status" value="1"/>
</dbReference>
<keyword evidence="7" id="KW-0333">Golgi apparatus</keyword>
<dbReference type="KEGG" id="tva:4758723"/>
<keyword evidence="4 9" id="KW-0812">Transmembrane</keyword>
<dbReference type="Pfam" id="PF09801">
    <property type="entry name" value="SYS1"/>
    <property type="match status" value="1"/>
</dbReference>
<evidence type="ECO:0000256" key="9">
    <source>
        <dbReference type="SAM" id="Phobius"/>
    </source>
</evidence>
<evidence type="ECO:0000256" key="3">
    <source>
        <dbReference type="ARBA" id="ARBA00022448"/>
    </source>
</evidence>
<accession>A2F2K0</accession>
<feature type="transmembrane region" description="Helical" evidence="9">
    <location>
        <begin position="47"/>
        <end position="65"/>
    </location>
</feature>
<evidence type="ECO:0000256" key="1">
    <source>
        <dbReference type="ARBA" id="ARBA00004653"/>
    </source>
</evidence>
<reference evidence="10" key="2">
    <citation type="journal article" date="2007" name="Science">
        <title>Draft genome sequence of the sexually transmitted pathogen Trichomonas vaginalis.</title>
        <authorList>
            <person name="Carlton J.M."/>
            <person name="Hirt R.P."/>
            <person name="Silva J.C."/>
            <person name="Delcher A.L."/>
            <person name="Schatz M."/>
            <person name="Zhao Q."/>
            <person name="Wortman J.R."/>
            <person name="Bidwell S.L."/>
            <person name="Alsmark U.C.M."/>
            <person name="Besteiro S."/>
            <person name="Sicheritz-Ponten T."/>
            <person name="Noel C.J."/>
            <person name="Dacks J.B."/>
            <person name="Foster P.G."/>
            <person name="Simillion C."/>
            <person name="Van de Peer Y."/>
            <person name="Miranda-Saavedra D."/>
            <person name="Barton G.J."/>
            <person name="Westrop G.D."/>
            <person name="Mueller S."/>
            <person name="Dessi D."/>
            <person name="Fiori P.L."/>
            <person name="Ren Q."/>
            <person name="Paulsen I."/>
            <person name="Zhang H."/>
            <person name="Bastida-Corcuera F.D."/>
            <person name="Simoes-Barbosa A."/>
            <person name="Brown M.T."/>
            <person name="Hayes R.D."/>
            <person name="Mukherjee M."/>
            <person name="Okumura C.Y."/>
            <person name="Schneider R."/>
            <person name="Smith A.J."/>
            <person name="Vanacova S."/>
            <person name="Villalvazo M."/>
            <person name="Haas B.J."/>
            <person name="Pertea M."/>
            <person name="Feldblyum T.V."/>
            <person name="Utterback T.R."/>
            <person name="Shu C.L."/>
            <person name="Osoegawa K."/>
            <person name="de Jong P.J."/>
            <person name="Hrdy I."/>
            <person name="Horvathova L."/>
            <person name="Zubacova Z."/>
            <person name="Dolezal P."/>
            <person name="Malik S.B."/>
            <person name="Logsdon J.M. Jr."/>
            <person name="Henze K."/>
            <person name="Gupta A."/>
            <person name="Wang C.C."/>
            <person name="Dunne R.L."/>
            <person name="Upcroft J.A."/>
            <person name="Upcroft P."/>
            <person name="White O."/>
            <person name="Salzberg S.L."/>
            <person name="Tang P."/>
            <person name="Chiu C.-H."/>
            <person name="Lee Y.-S."/>
            <person name="Embley T.M."/>
            <person name="Coombs G.H."/>
            <person name="Mottram J.C."/>
            <person name="Tachezy J."/>
            <person name="Fraser-Liggett C.M."/>
            <person name="Johnson P.J."/>
        </authorList>
    </citation>
    <scope>NUCLEOTIDE SEQUENCE [LARGE SCALE GENOMIC DNA]</scope>
    <source>
        <strain evidence="10">G3</strain>
    </source>
</reference>
<sequence>MFNPNIFSFRTGLGRISILSQMASSLCAGIVFAFVEQRHRKALDYMSTLYGVHIVLSGICCGIPTKFVWWIITFLGWAAATMSAEFISLRIESRAISIQDDADTLFVRDDTKKSSGYQI</sequence>
<dbReference type="Proteomes" id="UP000001542">
    <property type="component" value="Unassembled WGS sequence"/>
</dbReference>
<dbReference type="GO" id="GO:0015031">
    <property type="term" value="P:protein transport"/>
    <property type="evidence" value="ECO:0007669"/>
    <property type="project" value="UniProtKB-KW"/>
</dbReference>
<evidence type="ECO:0000256" key="2">
    <source>
        <dbReference type="ARBA" id="ARBA00008160"/>
    </source>
</evidence>
<keyword evidence="6 9" id="KW-1133">Transmembrane helix</keyword>
<dbReference type="PANTHER" id="PTHR12952:SF0">
    <property type="entry name" value="PROTEIN SYS1 HOMOLOG"/>
    <property type="match status" value="1"/>
</dbReference>
<keyword evidence="3" id="KW-0813">Transport</keyword>
<dbReference type="STRING" id="5722.A2F2K0"/>
<comment type="subcellular location">
    <subcellularLocation>
        <location evidence="1">Golgi apparatus membrane</location>
        <topology evidence="1">Multi-pass membrane protein</topology>
    </subcellularLocation>
</comment>
<dbReference type="GO" id="GO:0000139">
    <property type="term" value="C:Golgi membrane"/>
    <property type="evidence" value="ECO:0007669"/>
    <property type="project" value="UniProtKB-SubCell"/>
</dbReference>
<dbReference type="RefSeq" id="XP_001313829.1">
    <property type="nucleotide sequence ID" value="XM_001313828.1"/>
</dbReference>
<evidence type="ECO:0000256" key="8">
    <source>
        <dbReference type="ARBA" id="ARBA00023136"/>
    </source>
</evidence>
<evidence type="ECO:0000256" key="5">
    <source>
        <dbReference type="ARBA" id="ARBA00022927"/>
    </source>
</evidence>
<dbReference type="EMBL" id="DS113586">
    <property type="protein sequence ID" value="EAY00900.1"/>
    <property type="molecule type" value="Genomic_DNA"/>
</dbReference>
<evidence type="ECO:0008006" key="12">
    <source>
        <dbReference type="Google" id="ProtNLM"/>
    </source>
</evidence>
<dbReference type="OrthoDB" id="542931at2759"/>
<proteinExistence type="inferred from homology"/>
<keyword evidence="11" id="KW-1185">Reference proteome</keyword>